<organism evidence="3 4">
    <name type="scientific">Actomonas aquatica</name>
    <dbReference type="NCBI Taxonomy" id="2866162"/>
    <lineage>
        <taxon>Bacteria</taxon>
        <taxon>Pseudomonadati</taxon>
        <taxon>Verrucomicrobiota</taxon>
        <taxon>Opitutia</taxon>
        <taxon>Opitutales</taxon>
        <taxon>Opitutaceae</taxon>
        <taxon>Actomonas</taxon>
    </lineage>
</organism>
<evidence type="ECO:0000313" key="4">
    <source>
        <dbReference type="Proteomes" id="UP000738431"/>
    </source>
</evidence>
<dbReference type="RefSeq" id="WP_221032859.1">
    <property type="nucleotide sequence ID" value="NZ_CP139781.1"/>
</dbReference>
<proteinExistence type="predicted"/>
<protein>
    <submittedName>
        <fullName evidence="3">PaaI family thioesterase</fullName>
        <ecNumber evidence="3">3.1.2.-</ecNumber>
    </submittedName>
</protein>
<dbReference type="NCBIfam" id="TIGR00369">
    <property type="entry name" value="unchar_dom_1"/>
    <property type="match status" value="1"/>
</dbReference>
<dbReference type="InterPro" id="IPR029069">
    <property type="entry name" value="HotDog_dom_sf"/>
</dbReference>
<dbReference type="InterPro" id="IPR003736">
    <property type="entry name" value="PAAI_dom"/>
</dbReference>
<dbReference type="GO" id="GO:0016787">
    <property type="term" value="F:hydrolase activity"/>
    <property type="evidence" value="ECO:0007669"/>
    <property type="project" value="UniProtKB-KW"/>
</dbReference>
<feature type="domain" description="Thioesterase" evidence="2">
    <location>
        <begin position="43"/>
        <end position="120"/>
    </location>
</feature>
<accession>A0ABZ1C320</accession>
<evidence type="ECO:0000313" key="3">
    <source>
        <dbReference type="EMBL" id="WRQ85598.1"/>
    </source>
</evidence>
<keyword evidence="1 3" id="KW-0378">Hydrolase</keyword>
<dbReference type="SUPFAM" id="SSF54637">
    <property type="entry name" value="Thioesterase/thiol ester dehydrase-isomerase"/>
    <property type="match status" value="1"/>
</dbReference>
<dbReference type="PANTHER" id="PTHR42856:SF1">
    <property type="entry name" value="ACYL-COENZYME A THIOESTERASE PAAI"/>
    <property type="match status" value="1"/>
</dbReference>
<keyword evidence="4" id="KW-1185">Reference proteome</keyword>
<reference evidence="3 4" key="2">
    <citation type="submission" date="2023-12" db="EMBL/GenBank/DDBJ databases">
        <title>Description of an unclassified Opitutus bacterium of Verrucomicrobiota.</title>
        <authorList>
            <person name="Zhang D.-F."/>
        </authorList>
    </citation>
    <scope>NUCLEOTIDE SEQUENCE [LARGE SCALE GENOMIC DNA]</scope>
    <source>
        <strain evidence="3 4">WL0086</strain>
    </source>
</reference>
<dbReference type="Pfam" id="PF03061">
    <property type="entry name" value="4HBT"/>
    <property type="match status" value="1"/>
</dbReference>
<dbReference type="PANTHER" id="PTHR42856">
    <property type="entry name" value="ACYL-COENZYME A THIOESTERASE PAAI"/>
    <property type="match status" value="1"/>
</dbReference>
<evidence type="ECO:0000259" key="2">
    <source>
        <dbReference type="Pfam" id="PF03061"/>
    </source>
</evidence>
<dbReference type="CDD" id="cd03443">
    <property type="entry name" value="PaaI_thioesterase"/>
    <property type="match status" value="1"/>
</dbReference>
<dbReference type="EMBL" id="CP139781">
    <property type="protein sequence ID" value="WRQ85598.1"/>
    <property type="molecule type" value="Genomic_DNA"/>
</dbReference>
<dbReference type="EC" id="3.1.2.-" evidence="3"/>
<gene>
    <name evidence="3" type="ORF">K1X11_012370</name>
</gene>
<dbReference type="Proteomes" id="UP000738431">
    <property type="component" value="Chromosome"/>
</dbReference>
<sequence>MAPSAEQFEEAPISKLVGFRVAPEVDGVTTVTLEAGPQHANPMGRVHGGVISALTDAAMGTCYGRQLHEDDDFSTIELKVNFMRPVKLGLLTATAKVVQRGLRIGFLDCEVRDARGRLVATATSTCMTISD</sequence>
<dbReference type="InterPro" id="IPR052723">
    <property type="entry name" value="Acyl-CoA_thioesterase_PaaI"/>
</dbReference>
<reference evidence="3 4" key="1">
    <citation type="submission" date="2021-08" db="EMBL/GenBank/DDBJ databases">
        <authorList>
            <person name="Zhang D."/>
            <person name="Zhang A."/>
            <person name="Wang L."/>
        </authorList>
    </citation>
    <scope>NUCLEOTIDE SEQUENCE [LARGE SCALE GENOMIC DNA]</scope>
    <source>
        <strain evidence="3 4">WL0086</strain>
    </source>
</reference>
<dbReference type="InterPro" id="IPR006683">
    <property type="entry name" value="Thioestr_dom"/>
</dbReference>
<name>A0ABZ1C320_9BACT</name>
<evidence type="ECO:0000256" key="1">
    <source>
        <dbReference type="ARBA" id="ARBA00022801"/>
    </source>
</evidence>
<dbReference type="Gene3D" id="3.10.129.10">
    <property type="entry name" value="Hotdog Thioesterase"/>
    <property type="match status" value="1"/>
</dbReference>